<keyword evidence="7" id="KW-1185">Reference proteome</keyword>
<evidence type="ECO:0000259" key="5">
    <source>
        <dbReference type="PROSITE" id="PS50893"/>
    </source>
</evidence>
<dbReference type="GO" id="GO:0005524">
    <property type="term" value="F:ATP binding"/>
    <property type="evidence" value="ECO:0007669"/>
    <property type="project" value="UniProtKB-KW"/>
</dbReference>
<dbReference type="OrthoDB" id="9809205at2"/>
<accession>A0A011V197</accession>
<dbReference type="Gene3D" id="3.40.50.300">
    <property type="entry name" value="P-loop containing nucleotide triphosphate hydrolases"/>
    <property type="match status" value="1"/>
</dbReference>
<keyword evidence="3" id="KW-0547">Nucleotide-binding</keyword>
<evidence type="ECO:0000313" key="6">
    <source>
        <dbReference type="EMBL" id="EXM39232.1"/>
    </source>
</evidence>
<dbReference type="Pfam" id="PF00005">
    <property type="entry name" value="ABC_tran"/>
    <property type="match status" value="1"/>
</dbReference>
<dbReference type="AlphaFoldDB" id="A0A011V197"/>
<evidence type="ECO:0000256" key="2">
    <source>
        <dbReference type="ARBA" id="ARBA00022448"/>
    </source>
</evidence>
<dbReference type="InterPro" id="IPR017871">
    <property type="entry name" value="ABC_transporter-like_CS"/>
</dbReference>
<evidence type="ECO:0000256" key="1">
    <source>
        <dbReference type="ARBA" id="ARBA00005417"/>
    </source>
</evidence>
<keyword evidence="2" id="KW-0813">Transport</keyword>
<dbReference type="RefSeq" id="WP_037285573.1">
    <property type="nucleotide sequence ID" value="NZ_JEOB01000002.1"/>
</dbReference>
<dbReference type="InterPro" id="IPR003439">
    <property type="entry name" value="ABC_transporter-like_ATP-bd"/>
</dbReference>
<dbReference type="InterPro" id="IPR003593">
    <property type="entry name" value="AAA+_ATPase"/>
</dbReference>
<dbReference type="SUPFAM" id="SSF52540">
    <property type="entry name" value="P-loop containing nucleoside triphosphate hydrolases"/>
    <property type="match status" value="1"/>
</dbReference>
<dbReference type="PROSITE" id="PS00211">
    <property type="entry name" value="ABC_TRANSPORTER_1"/>
    <property type="match status" value="1"/>
</dbReference>
<dbReference type="SMART" id="SM00382">
    <property type="entry name" value="AAA"/>
    <property type="match status" value="1"/>
</dbReference>
<evidence type="ECO:0000313" key="7">
    <source>
        <dbReference type="Proteomes" id="UP000021369"/>
    </source>
</evidence>
<dbReference type="GO" id="GO:0016887">
    <property type="term" value="F:ATP hydrolysis activity"/>
    <property type="evidence" value="ECO:0007669"/>
    <property type="project" value="InterPro"/>
</dbReference>
<evidence type="ECO:0000256" key="3">
    <source>
        <dbReference type="ARBA" id="ARBA00022741"/>
    </source>
</evidence>
<dbReference type="PROSITE" id="PS50893">
    <property type="entry name" value="ABC_TRANSPORTER_2"/>
    <property type="match status" value="1"/>
</dbReference>
<proteinExistence type="inferred from homology"/>
<reference evidence="6 7" key="1">
    <citation type="submission" date="2013-06" db="EMBL/GenBank/DDBJ databases">
        <title>Rumen cellulosomics: divergent fiber-degrading strategies revealed by comparative genome-wide analysis of six Ruminococcal strains.</title>
        <authorList>
            <person name="Dassa B."/>
            <person name="Borovok I."/>
            <person name="Lamed R."/>
            <person name="Flint H."/>
            <person name="Yeoman C.J."/>
            <person name="White B."/>
            <person name="Bayer E.A."/>
        </authorList>
    </citation>
    <scope>NUCLEOTIDE SEQUENCE [LARGE SCALE GENOMIC DNA]</scope>
    <source>
        <strain evidence="6 7">SY3</strain>
    </source>
</reference>
<organism evidence="6 7">
    <name type="scientific">Ruminococcus albus SY3</name>
    <dbReference type="NCBI Taxonomy" id="1341156"/>
    <lineage>
        <taxon>Bacteria</taxon>
        <taxon>Bacillati</taxon>
        <taxon>Bacillota</taxon>
        <taxon>Clostridia</taxon>
        <taxon>Eubacteriales</taxon>
        <taxon>Oscillospiraceae</taxon>
        <taxon>Ruminococcus</taxon>
    </lineage>
</organism>
<name>A0A011V197_RUMAL</name>
<keyword evidence="4 6" id="KW-0067">ATP-binding</keyword>
<feature type="domain" description="ABC transporter" evidence="5">
    <location>
        <begin position="8"/>
        <end position="235"/>
    </location>
</feature>
<comment type="caution">
    <text evidence="6">The sequence shown here is derived from an EMBL/GenBank/DDBJ whole genome shotgun (WGS) entry which is preliminary data.</text>
</comment>
<dbReference type="Proteomes" id="UP000021369">
    <property type="component" value="Unassembled WGS sequence"/>
</dbReference>
<gene>
    <name evidence="6" type="ORF">RASY3_04440</name>
</gene>
<sequence length="314" mass="34566">MDKNNVVLSIKGLNKTIGKKQILHDIDMECYAGEVFGFLGPNGAGKTTTIKTVVGLLLLDEGEVKVCGHDITKDFEAAMENVGGIVENPEMYKFMTGRENLRQYARMRGLDFSEIDKAVEMVKLSNRINDKVSKYSLGMRQRLGVAQALMHKPKLLILDEPTNGLDPQGIKELRDILKDLAHSDGVCVVVSSHLMSEMELMCDRVGIIANGSMIGTYTMEEIISQSQESITEYTIETDDSEKALEILEGSNISAQGDMLYLKLETDSAKADIAEAIRKLAGSGINIYSVHPKESKKLEEVFIELTGREGDGQIG</sequence>
<dbReference type="PATRIC" id="fig|1341156.4.peg.852"/>
<protein>
    <submittedName>
        <fullName evidence="6">Bacitracin ABC transporter ATP-binding protein</fullName>
    </submittedName>
</protein>
<evidence type="ECO:0000256" key="4">
    <source>
        <dbReference type="ARBA" id="ARBA00022840"/>
    </source>
</evidence>
<dbReference type="PANTHER" id="PTHR43335:SF4">
    <property type="entry name" value="ABC TRANSPORTER, ATP-BINDING PROTEIN"/>
    <property type="match status" value="1"/>
</dbReference>
<dbReference type="EMBL" id="JEOB01000002">
    <property type="protein sequence ID" value="EXM39232.1"/>
    <property type="molecule type" value="Genomic_DNA"/>
</dbReference>
<dbReference type="PANTHER" id="PTHR43335">
    <property type="entry name" value="ABC TRANSPORTER, ATP-BINDING PROTEIN"/>
    <property type="match status" value="1"/>
</dbReference>
<comment type="similarity">
    <text evidence="1">Belongs to the ABC transporter superfamily.</text>
</comment>
<dbReference type="InterPro" id="IPR027417">
    <property type="entry name" value="P-loop_NTPase"/>
</dbReference>